<dbReference type="GO" id="GO:0016020">
    <property type="term" value="C:membrane"/>
    <property type="evidence" value="ECO:0007669"/>
    <property type="project" value="UniProtKB-SubCell"/>
</dbReference>
<feature type="domain" description="Rhodopsin" evidence="7">
    <location>
        <begin position="128"/>
        <end position="195"/>
    </location>
</feature>
<dbReference type="GeneID" id="43641336"/>
<evidence type="ECO:0000313" key="9">
    <source>
        <dbReference type="Proteomes" id="UP000325672"/>
    </source>
</evidence>
<evidence type="ECO:0000313" key="8">
    <source>
        <dbReference type="EMBL" id="KAE8138752.1"/>
    </source>
</evidence>
<keyword evidence="2 6" id="KW-0812">Transmembrane</keyword>
<keyword evidence="9" id="KW-1185">Reference proteome</keyword>
<evidence type="ECO:0000256" key="2">
    <source>
        <dbReference type="ARBA" id="ARBA00022692"/>
    </source>
</evidence>
<dbReference type="InterPro" id="IPR049326">
    <property type="entry name" value="Rhodopsin_dom_fungi"/>
</dbReference>
<dbReference type="Pfam" id="PF20684">
    <property type="entry name" value="Fung_rhodopsin"/>
    <property type="match status" value="1"/>
</dbReference>
<gene>
    <name evidence="8" type="ORF">BDV38DRAFT_270291</name>
</gene>
<evidence type="ECO:0000256" key="4">
    <source>
        <dbReference type="ARBA" id="ARBA00023136"/>
    </source>
</evidence>
<feature type="transmembrane region" description="Helical" evidence="6">
    <location>
        <begin position="31"/>
        <end position="50"/>
    </location>
</feature>
<dbReference type="RefSeq" id="XP_031914815.1">
    <property type="nucleotide sequence ID" value="XM_032057126.1"/>
</dbReference>
<dbReference type="OrthoDB" id="5417844at2759"/>
<evidence type="ECO:0000256" key="3">
    <source>
        <dbReference type="ARBA" id="ARBA00022989"/>
    </source>
</evidence>
<feature type="transmembrane region" description="Helical" evidence="6">
    <location>
        <begin position="99"/>
        <end position="120"/>
    </location>
</feature>
<keyword evidence="4 6" id="KW-0472">Membrane</keyword>
<organism evidence="8 9">
    <name type="scientific">Aspergillus pseudotamarii</name>
    <dbReference type="NCBI Taxonomy" id="132259"/>
    <lineage>
        <taxon>Eukaryota</taxon>
        <taxon>Fungi</taxon>
        <taxon>Dikarya</taxon>
        <taxon>Ascomycota</taxon>
        <taxon>Pezizomycotina</taxon>
        <taxon>Eurotiomycetes</taxon>
        <taxon>Eurotiomycetidae</taxon>
        <taxon>Eurotiales</taxon>
        <taxon>Aspergillaceae</taxon>
        <taxon>Aspergillus</taxon>
        <taxon>Aspergillus subgen. Circumdati</taxon>
    </lineage>
</organism>
<dbReference type="PANTHER" id="PTHR33048:SF151">
    <property type="entry name" value="INTEGRAL MEMBRANE PROTEIN"/>
    <property type="match status" value="1"/>
</dbReference>
<name>A0A5N6SVU0_ASPPS</name>
<evidence type="ECO:0000256" key="5">
    <source>
        <dbReference type="ARBA" id="ARBA00038359"/>
    </source>
</evidence>
<dbReference type="EMBL" id="ML743569">
    <property type="protein sequence ID" value="KAE8138752.1"/>
    <property type="molecule type" value="Genomic_DNA"/>
</dbReference>
<reference evidence="8 9" key="1">
    <citation type="submission" date="2019-04" db="EMBL/GenBank/DDBJ databases">
        <title>Friends and foes A comparative genomics study of 23 Aspergillus species from section Flavi.</title>
        <authorList>
            <consortium name="DOE Joint Genome Institute"/>
            <person name="Kjaerbolling I."/>
            <person name="Vesth T."/>
            <person name="Frisvad J.C."/>
            <person name="Nybo J.L."/>
            <person name="Theobald S."/>
            <person name="Kildgaard S."/>
            <person name="Isbrandt T."/>
            <person name="Kuo A."/>
            <person name="Sato A."/>
            <person name="Lyhne E.K."/>
            <person name="Kogle M.E."/>
            <person name="Wiebenga A."/>
            <person name="Kun R.S."/>
            <person name="Lubbers R.J."/>
            <person name="Makela M.R."/>
            <person name="Barry K."/>
            <person name="Chovatia M."/>
            <person name="Clum A."/>
            <person name="Daum C."/>
            <person name="Haridas S."/>
            <person name="He G."/>
            <person name="LaButti K."/>
            <person name="Lipzen A."/>
            <person name="Mondo S."/>
            <person name="Riley R."/>
            <person name="Salamov A."/>
            <person name="Simmons B.A."/>
            <person name="Magnuson J.K."/>
            <person name="Henrissat B."/>
            <person name="Mortensen U.H."/>
            <person name="Larsen T.O."/>
            <person name="Devries R.P."/>
            <person name="Grigoriev I.V."/>
            <person name="Machida M."/>
            <person name="Baker S.E."/>
            <person name="Andersen M.R."/>
        </authorList>
    </citation>
    <scope>NUCLEOTIDE SEQUENCE [LARGE SCALE GENOMIC DNA]</scope>
    <source>
        <strain evidence="8 9">CBS 117625</strain>
    </source>
</reference>
<evidence type="ECO:0000259" key="7">
    <source>
        <dbReference type="Pfam" id="PF20684"/>
    </source>
</evidence>
<keyword evidence="3 6" id="KW-1133">Transmembrane helix</keyword>
<proteinExistence type="inferred from homology"/>
<accession>A0A5N6SVU0</accession>
<feature type="transmembrane region" description="Helical" evidence="6">
    <location>
        <begin position="132"/>
        <end position="154"/>
    </location>
</feature>
<protein>
    <recommendedName>
        <fullName evidence="7">Rhodopsin domain-containing protein</fullName>
    </recommendedName>
</protein>
<comment type="subcellular location">
    <subcellularLocation>
        <location evidence="1">Membrane</location>
        <topology evidence="1">Multi-pass membrane protein</topology>
    </subcellularLocation>
</comment>
<evidence type="ECO:0000256" key="6">
    <source>
        <dbReference type="SAM" id="Phobius"/>
    </source>
</evidence>
<dbReference type="Proteomes" id="UP000325672">
    <property type="component" value="Unassembled WGS sequence"/>
</dbReference>
<feature type="transmembrane region" description="Helical" evidence="6">
    <location>
        <begin position="71"/>
        <end position="93"/>
    </location>
</feature>
<dbReference type="AlphaFoldDB" id="A0A5N6SVU0"/>
<dbReference type="PANTHER" id="PTHR33048">
    <property type="entry name" value="PTH11-LIKE INTEGRAL MEMBRANE PROTEIN (AFU_ORTHOLOGUE AFUA_5G11245)"/>
    <property type="match status" value="1"/>
</dbReference>
<sequence>MTVLSTLLVFARFLSRYFTWPAKWDDWACLGALIFAYGFLTTTALVATVGRRVYHLVQYNYSVLEKYLQIALANNVLYNVSISLTKLSILLFYRPIWVVGGLVAGYFVSAMCGLIFASSPVEARWKTQRRKILLSIVFPLDCFVCIASTMRLYFLATMNMDNVSYSLTTPGIWTPMEMDTGIICSCLPMLPGLMQHFCGSDRRSTKWQ</sequence>
<evidence type="ECO:0000256" key="1">
    <source>
        <dbReference type="ARBA" id="ARBA00004141"/>
    </source>
</evidence>
<dbReference type="InterPro" id="IPR052337">
    <property type="entry name" value="SAT4-like"/>
</dbReference>
<comment type="similarity">
    <text evidence="5">Belongs to the SAT4 family.</text>
</comment>